<dbReference type="PROSITE" id="PS50949">
    <property type="entry name" value="HTH_GNTR"/>
    <property type="match status" value="1"/>
</dbReference>
<dbReference type="GO" id="GO:0003677">
    <property type="term" value="F:DNA binding"/>
    <property type="evidence" value="ECO:0007669"/>
    <property type="project" value="UniProtKB-KW"/>
</dbReference>
<dbReference type="OrthoDB" id="9799482at2"/>
<dbReference type="Gene3D" id="1.10.10.10">
    <property type="entry name" value="Winged helix-like DNA-binding domain superfamily/Winged helix DNA-binding domain"/>
    <property type="match status" value="1"/>
</dbReference>
<keyword evidence="3" id="KW-0804">Transcription</keyword>
<name>A0A0B3VWQ8_9FIRM</name>
<evidence type="ECO:0000259" key="4">
    <source>
        <dbReference type="PROSITE" id="PS50949"/>
    </source>
</evidence>
<keyword evidence="1" id="KW-0805">Transcription regulation</keyword>
<dbReference type="InterPro" id="IPR011711">
    <property type="entry name" value="GntR_C"/>
</dbReference>
<dbReference type="SMART" id="SM00345">
    <property type="entry name" value="HTH_GNTR"/>
    <property type="match status" value="1"/>
</dbReference>
<dbReference type="Pfam" id="PF07729">
    <property type="entry name" value="FCD"/>
    <property type="match status" value="1"/>
</dbReference>
<keyword evidence="2" id="KW-0238">DNA-binding</keyword>
<gene>
    <name evidence="5" type="ORF">QX51_10405</name>
</gene>
<dbReference type="PANTHER" id="PTHR43537">
    <property type="entry name" value="TRANSCRIPTIONAL REGULATOR, GNTR FAMILY"/>
    <property type="match status" value="1"/>
</dbReference>
<proteinExistence type="predicted"/>
<dbReference type="InterPro" id="IPR000524">
    <property type="entry name" value="Tscrpt_reg_HTH_GntR"/>
</dbReference>
<dbReference type="PRINTS" id="PR00035">
    <property type="entry name" value="HTHGNTR"/>
</dbReference>
<evidence type="ECO:0000256" key="1">
    <source>
        <dbReference type="ARBA" id="ARBA00023015"/>
    </source>
</evidence>
<reference evidence="5 6" key="1">
    <citation type="submission" date="2014-12" db="EMBL/GenBank/DDBJ databases">
        <title>Draft genome sequence of Terrisporobacter sp. 08-306576, isolated from the blood culture of a bacteremia patient.</title>
        <authorList>
            <person name="Lund L.C."/>
            <person name="Sydenham T.V."/>
            <person name="Hogh S.V."/>
            <person name="Skov M.N."/>
            <person name="Kemp M."/>
            <person name="Justesen U.S."/>
        </authorList>
    </citation>
    <scope>NUCLEOTIDE SEQUENCE [LARGE SCALE GENOMIC DNA]</scope>
    <source>
        <strain evidence="5 6">08-306576</strain>
    </source>
</reference>
<dbReference type="InterPro" id="IPR036390">
    <property type="entry name" value="WH_DNA-bd_sf"/>
</dbReference>
<organism evidence="5 6">
    <name type="scientific">Terrisporobacter othiniensis</name>
    <dbReference type="NCBI Taxonomy" id="1577792"/>
    <lineage>
        <taxon>Bacteria</taxon>
        <taxon>Bacillati</taxon>
        <taxon>Bacillota</taxon>
        <taxon>Clostridia</taxon>
        <taxon>Peptostreptococcales</taxon>
        <taxon>Peptostreptococcaceae</taxon>
        <taxon>Terrisporobacter</taxon>
    </lineage>
</organism>
<protein>
    <submittedName>
        <fullName evidence="5">Transcriptional regulator</fullName>
    </submittedName>
</protein>
<dbReference type="Gene3D" id="1.20.120.530">
    <property type="entry name" value="GntR ligand-binding domain-like"/>
    <property type="match status" value="1"/>
</dbReference>
<dbReference type="PANTHER" id="PTHR43537:SF5">
    <property type="entry name" value="UXU OPERON TRANSCRIPTIONAL REGULATOR"/>
    <property type="match status" value="1"/>
</dbReference>
<dbReference type="Proteomes" id="UP000031189">
    <property type="component" value="Unassembled WGS sequence"/>
</dbReference>
<dbReference type="SUPFAM" id="SSF48008">
    <property type="entry name" value="GntR ligand-binding domain-like"/>
    <property type="match status" value="1"/>
</dbReference>
<dbReference type="InterPro" id="IPR036388">
    <property type="entry name" value="WH-like_DNA-bd_sf"/>
</dbReference>
<evidence type="ECO:0000256" key="3">
    <source>
        <dbReference type="ARBA" id="ARBA00023163"/>
    </source>
</evidence>
<dbReference type="SMART" id="SM00895">
    <property type="entry name" value="FCD"/>
    <property type="match status" value="1"/>
</dbReference>
<evidence type="ECO:0000256" key="2">
    <source>
        <dbReference type="ARBA" id="ARBA00023125"/>
    </source>
</evidence>
<accession>A0A0B3VWQ8</accession>
<evidence type="ECO:0000313" key="5">
    <source>
        <dbReference type="EMBL" id="KHS57044.1"/>
    </source>
</evidence>
<feature type="domain" description="HTH gntR-type" evidence="4">
    <location>
        <begin position="6"/>
        <end position="75"/>
    </location>
</feature>
<dbReference type="CDD" id="cd07377">
    <property type="entry name" value="WHTH_GntR"/>
    <property type="match status" value="1"/>
</dbReference>
<dbReference type="SUPFAM" id="SSF46785">
    <property type="entry name" value="Winged helix' DNA-binding domain"/>
    <property type="match status" value="1"/>
</dbReference>
<dbReference type="AlphaFoldDB" id="A0A0B3VWQ8"/>
<dbReference type="RefSeq" id="WP_039679857.1">
    <property type="nucleotide sequence ID" value="NZ_JAXECK010000009.1"/>
</dbReference>
<dbReference type="GO" id="GO:0003700">
    <property type="term" value="F:DNA-binding transcription factor activity"/>
    <property type="evidence" value="ECO:0007669"/>
    <property type="project" value="InterPro"/>
</dbReference>
<keyword evidence="6" id="KW-1185">Reference proteome</keyword>
<comment type="caution">
    <text evidence="5">The sequence shown here is derived from an EMBL/GenBank/DDBJ whole genome shotgun (WGS) entry which is preliminary data.</text>
</comment>
<dbReference type="InterPro" id="IPR008920">
    <property type="entry name" value="TF_FadR/GntR_C"/>
</dbReference>
<dbReference type="STRING" id="1577792.QX51_10405"/>
<sequence length="226" mass="26208">MKRKEPSLSLQIADDLKEKIIVKKEYKIGDKLPNENLLSEELNVSRTTLREAIRILVTENILEIKRGRGTYVINNTLDNHDLGKLSNTVSDLKDLLELRLIIEPMAVYYATQRATEKDMENILYYGQRVEEKILNKEDRNEDEQYFHNAIAKASHNSFIKDLMPIINEAINKGVYLSKEFDKINELTLRDHKMIMDFIKDRNAEGAKVAMELHIINAMSVFGIQRS</sequence>
<evidence type="ECO:0000313" key="6">
    <source>
        <dbReference type="Proteomes" id="UP000031189"/>
    </source>
</evidence>
<dbReference type="Pfam" id="PF00392">
    <property type="entry name" value="GntR"/>
    <property type="match status" value="1"/>
</dbReference>
<dbReference type="EMBL" id="JWHR01000094">
    <property type="protein sequence ID" value="KHS57044.1"/>
    <property type="molecule type" value="Genomic_DNA"/>
</dbReference>